<dbReference type="Pfam" id="PF00903">
    <property type="entry name" value="Glyoxalase"/>
    <property type="match status" value="1"/>
</dbReference>
<sequence length="160" mass="17315">MSSEPHGTRAGRDGAAGVGEEPERPGLRLASVVLFVHDLEESAGFYSGLLGLRTTARETSAALLTGAEGSQVYLREIGPHGEHPMGAVGIQYAIWTARDPDDLRRCEDFLKDRGAYLTTESGDGFTLVEGRDPNGVPVLVSYPGPDRAARREIMTRIYAW</sequence>
<evidence type="ECO:0000259" key="2">
    <source>
        <dbReference type="PROSITE" id="PS51819"/>
    </source>
</evidence>
<dbReference type="AlphaFoldDB" id="F8JRK9"/>
<keyword evidence="4" id="KW-1185">Reference proteome</keyword>
<dbReference type="PATRIC" id="fig|1003195.11.peg.6942"/>
<accession>G8WYC4</accession>
<dbReference type="PROSITE" id="PS51819">
    <property type="entry name" value="VOC"/>
    <property type="match status" value="1"/>
</dbReference>
<dbReference type="KEGG" id="scy:SCATT_55240"/>
<organism evidence="3 4">
    <name type="scientific">Streptantibioticus cattleyicolor (strain ATCC 35852 / DSM 46488 / JCM 4925 / NBRC 14057 / NRRL 8057)</name>
    <name type="common">Streptomyces cattleya</name>
    <dbReference type="NCBI Taxonomy" id="1003195"/>
    <lineage>
        <taxon>Bacteria</taxon>
        <taxon>Bacillati</taxon>
        <taxon>Actinomycetota</taxon>
        <taxon>Actinomycetes</taxon>
        <taxon>Kitasatosporales</taxon>
        <taxon>Streptomycetaceae</taxon>
        <taxon>Streptantibioticus</taxon>
    </lineage>
</organism>
<feature type="region of interest" description="Disordered" evidence="1">
    <location>
        <begin position="1"/>
        <end position="22"/>
    </location>
</feature>
<dbReference type="STRING" id="1003195.SCATT_55240"/>
<reference evidence="4" key="1">
    <citation type="submission" date="2011-12" db="EMBL/GenBank/DDBJ databases">
        <title>Complete genome sequence of Streptomyces cattleya strain DSM 46488.</title>
        <authorList>
            <person name="Ou H.-Y."/>
            <person name="Li P."/>
            <person name="Zhao C."/>
            <person name="O'Hagan D."/>
            <person name="Deng Z."/>
        </authorList>
    </citation>
    <scope>NUCLEOTIDE SEQUENCE [LARGE SCALE GENOMIC DNA]</scope>
    <source>
        <strain evidence="4">ATCC 35852 / DSM 46488 / JCM 4925 / NBRC 14057 / NRRL 8057</strain>
    </source>
</reference>
<dbReference type="RefSeq" id="WP_014146224.1">
    <property type="nucleotide sequence ID" value="NC_016111.1"/>
</dbReference>
<dbReference type="EMBL" id="CP003219">
    <property type="protein sequence ID" value="AEW97895.1"/>
    <property type="molecule type" value="Genomic_DNA"/>
</dbReference>
<dbReference type="SUPFAM" id="SSF54593">
    <property type="entry name" value="Glyoxalase/Bleomycin resistance protein/Dihydroxybiphenyl dioxygenase"/>
    <property type="match status" value="1"/>
</dbReference>
<dbReference type="OrthoDB" id="9797743at2"/>
<dbReference type="InterPro" id="IPR037523">
    <property type="entry name" value="VOC_core"/>
</dbReference>
<feature type="compositionally biased region" description="Basic and acidic residues" evidence="1">
    <location>
        <begin position="1"/>
        <end position="12"/>
    </location>
</feature>
<dbReference type="eggNOG" id="COG2514">
    <property type="taxonomic scope" value="Bacteria"/>
</dbReference>
<dbReference type="Proteomes" id="UP000007842">
    <property type="component" value="Chromosome"/>
</dbReference>
<dbReference type="KEGG" id="sct:SCAT_5522"/>
<proteinExistence type="predicted"/>
<dbReference type="InterPro" id="IPR004360">
    <property type="entry name" value="Glyas_Fos-R_dOase_dom"/>
</dbReference>
<gene>
    <name evidence="3" type="ordered locus">SCATT_55240</name>
</gene>
<dbReference type="HOGENOM" id="CLU_1843559_0_0_11"/>
<name>F8JRK9_STREN</name>
<dbReference type="Gene3D" id="3.10.180.10">
    <property type="entry name" value="2,3-Dihydroxybiphenyl 1,2-Dioxygenase, domain 1"/>
    <property type="match status" value="1"/>
</dbReference>
<feature type="domain" description="VOC" evidence="2">
    <location>
        <begin position="28"/>
        <end position="143"/>
    </location>
</feature>
<evidence type="ECO:0000313" key="4">
    <source>
        <dbReference type="Proteomes" id="UP000007842"/>
    </source>
</evidence>
<evidence type="ECO:0000256" key="1">
    <source>
        <dbReference type="SAM" id="MobiDB-lite"/>
    </source>
</evidence>
<evidence type="ECO:0000313" key="3">
    <source>
        <dbReference type="EMBL" id="AEW97895.1"/>
    </source>
</evidence>
<protein>
    <recommendedName>
        <fullName evidence="2">VOC domain-containing protein</fullName>
    </recommendedName>
</protein>
<accession>F8JRK9</accession>
<dbReference type="InterPro" id="IPR029068">
    <property type="entry name" value="Glyas_Bleomycin-R_OHBP_Dase"/>
</dbReference>